<dbReference type="Proteomes" id="UP000320735">
    <property type="component" value="Unassembled WGS sequence"/>
</dbReference>
<gene>
    <name evidence="3" type="ORF">CA54_23640</name>
</gene>
<keyword evidence="1" id="KW-0175">Coiled coil</keyword>
<dbReference type="Gene3D" id="2.40.50.100">
    <property type="match status" value="1"/>
</dbReference>
<evidence type="ECO:0000256" key="2">
    <source>
        <dbReference type="SAM" id="Phobius"/>
    </source>
</evidence>
<reference evidence="3 4" key="1">
    <citation type="submission" date="2019-02" db="EMBL/GenBank/DDBJ databases">
        <title>Deep-cultivation of Planctomycetes and their phenomic and genomic characterization uncovers novel biology.</title>
        <authorList>
            <person name="Wiegand S."/>
            <person name="Jogler M."/>
            <person name="Boedeker C."/>
            <person name="Pinto D."/>
            <person name="Vollmers J."/>
            <person name="Rivas-Marin E."/>
            <person name="Kohn T."/>
            <person name="Peeters S.H."/>
            <person name="Heuer A."/>
            <person name="Rast P."/>
            <person name="Oberbeckmann S."/>
            <person name="Bunk B."/>
            <person name="Jeske O."/>
            <person name="Meyerdierks A."/>
            <person name="Storesund J.E."/>
            <person name="Kallscheuer N."/>
            <person name="Luecker S."/>
            <person name="Lage O.M."/>
            <person name="Pohl T."/>
            <person name="Merkel B.J."/>
            <person name="Hornburger P."/>
            <person name="Mueller R.-W."/>
            <person name="Bruemmer F."/>
            <person name="Labrenz M."/>
            <person name="Spormann A.M."/>
            <person name="Op Den Camp H."/>
            <person name="Overmann J."/>
            <person name="Amann R."/>
            <person name="Jetten M.S.M."/>
            <person name="Mascher T."/>
            <person name="Medema M.H."/>
            <person name="Devos D.P."/>
            <person name="Kaster A.-K."/>
            <person name="Ovreas L."/>
            <person name="Rohde M."/>
            <person name="Galperin M.Y."/>
            <person name="Jogler C."/>
        </authorList>
    </citation>
    <scope>NUCLEOTIDE SEQUENCE [LARGE SCALE GENOMIC DNA]</scope>
    <source>
        <strain evidence="3 4">CA54</strain>
    </source>
</reference>
<comment type="caution">
    <text evidence="3">The sequence shown here is derived from an EMBL/GenBank/DDBJ whole genome shotgun (WGS) entry which is preliminary data.</text>
</comment>
<feature type="coiled-coil region" evidence="1">
    <location>
        <begin position="447"/>
        <end position="521"/>
    </location>
</feature>
<protein>
    <submittedName>
        <fullName evidence="3">HlyD family secretion protein</fullName>
    </submittedName>
</protein>
<dbReference type="EMBL" id="SJPP01000001">
    <property type="protein sequence ID" value="TWU13529.1"/>
    <property type="molecule type" value="Genomic_DNA"/>
</dbReference>
<feature type="transmembrane region" description="Helical" evidence="2">
    <location>
        <begin position="379"/>
        <end position="399"/>
    </location>
</feature>
<dbReference type="PANTHER" id="PTHR30367">
    <property type="entry name" value="P-HYDROXYBENZOIC ACID EFFLUX PUMP SUBUNIT AAEA-RELATED"/>
    <property type="match status" value="1"/>
</dbReference>
<dbReference type="Gene3D" id="2.40.30.170">
    <property type="match status" value="1"/>
</dbReference>
<dbReference type="Gene3D" id="3.30.450.40">
    <property type="match status" value="1"/>
</dbReference>
<dbReference type="InterPro" id="IPR050393">
    <property type="entry name" value="MFP_Efflux_Pump"/>
</dbReference>
<dbReference type="AlphaFoldDB" id="A0A5C6BRK6"/>
<evidence type="ECO:0000256" key="1">
    <source>
        <dbReference type="SAM" id="Coils"/>
    </source>
</evidence>
<keyword evidence="2" id="KW-0472">Membrane</keyword>
<keyword evidence="2" id="KW-0812">Transmembrane</keyword>
<keyword evidence="4" id="KW-1185">Reference proteome</keyword>
<dbReference type="SUPFAM" id="SSF55781">
    <property type="entry name" value="GAF domain-like"/>
    <property type="match status" value="1"/>
</dbReference>
<dbReference type="OrthoDB" id="248877at2"/>
<sequence length="674" mass="75050">MSTTETAGASQIEKTKQQIRRLVGEIARLSETDVSDEEYFPNYLGRILAALAAPAGAVWLRNDAGALELVYQINLQEVGFDQLGEAGQQTHGRLLGQILTNNRGAAIPAKSGGSEPGSPGNPTDYLIVASPLTVDGTAEGLVEVFHNASAAPVVQQGYERFLNQVCELGAGFLKNRRLRGLVDRQHLWSRLESFTRQVHTSLKTNAVAYTVANDGRRLIGCDRVSVALRYGKKMRIEAISGQDVVDRRANLTQLMSALVDSVVFAGEPLVYTGSTDDLPPRIEEALRDYVDEGSSKAVFVMPLKETQDDPEAESRYFGALVVEQIEDNQPEPQLRELAEIVVRHSETALFNSQRYQRVFLLPVWQWMGSQVSKLKGRGLAKFLAVLMLLAGIIGVLTLVPGEFRLEGDGKLQPRTRRDLFASEAGTVRNIRVDHGDRVHPGDILVEMEDLNLESQLQKAQIELHRAESEYNIKRNQRNAEEISEQEKIQITGDLMSLNANRESLEADVEALKQRKRNLNITSPIEGVVTTWGIEERIANRPVQPGTLLVSVADDQKSWVLEVKVPEDRVGHILRAQQELKEGEQLDVTYVLATNPERRYHGKVEKTAMITEVVEEEGNVVLLTITPDPEDMPEKLRPGAEVKAGIICGERPLGYVYFHPAIDAFYYNVKFWLGY</sequence>
<dbReference type="InterPro" id="IPR029016">
    <property type="entry name" value="GAF-like_dom_sf"/>
</dbReference>
<proteinExistence type="predicted"/>
<name>A0A5C6BRK6_9PLAN</name>
<dbReference type="RefSeq" id="WP_146370841.1">
    <property type="nucleotide sequence ID" value="NZ_SJPP01000001.1"/>
</dbReference>
<accession>A0A5C6BRK6</accession>
<evidence type="ECO:0000313" key="3">
    <source>
        <dbReference type="EMBL" id="TWU13529.1"/>
    </source>
</evidence>
<evidence type="ECO:0000313" key="4">
    <source>
        <dbReference type="Proteomes" id="UP000320735"/>
    </source>
</evidence>
<keyword evidence="2" id="KW-1133">Transmembrane helix</keyword>
<dbReference type="PANTHER" id="PTHR30367:SF1">
    <property type="entry name" value="MULTIDRUG RESISTANCE PROTEIN MDTN"/>
    <property type="match status" value="1"/>
</dbReference>
<organism evidence="3 4">
    <name type="scientific">Symmachiella macrocystis</name>
    <dbReference type="NCBI Taxonomy" id="2527985"/>
    <lineage>
        <taxon>Bacteria</taxon>
        <taxon>Pseudomonadati</taxon>
        <taxon>Planctomycetota</taxon>
        <taxon>Planctomycetia</taxon>
        <taxon>Planctomycetales</taxon>
        <taxon>Planctomycetaceae</taxon>
        <taxon>Symmachiella</taxon>
    </lineage>
</organism>
<dbReference type="SUPFAM" id="SSF111369">
    <property type="entry name" value="HlyD-like secretion proteins"/>
    <property type="match status" value="1"/>
</dbReference>